<accession>A0AA38P0V0</accession>
<gene>
    <name evidence="2" type="ORF">F5878DRAFT_697103</name>
</gene>
<protein>
    <recommendedName>
        <fullName evidence="4">HECT domain-containing protein</fullName>
    </recommendedName>
</protein>
<comment type="caution">
    <text evidence="2">The sequence shown here is derived from an EMBL/GenBank/DDBJ whole genome shotgun (WGS) entry which is preliminary data.</text>
</comment>
<dbReference type="Proteomes" id="UP001163846">
    <property type="component" value="Unassembled WGS sequence"/>
</dbReference>
<reference evidence="2" key="1">
    <citation type="submission" date="2022-08" db="EMBL/GenBank/DDBJ databases">
        <authorList>
            <consortium name="DOE Joint Genome Institute"/>
            <person name="Min B."/>
            <person name="Riley R."/>
            <person name="Sierra-Patev S."/>
            <person name="Naranjo-Ortiz M."/>
            <person name="Looney B."/>
            <person name="Konkel Z."/>
            <person name="Slot J.C."/>
            <person name="Sakamoto Y."/>
            <person name="Steenwyk J.L."/>
            <person name="Rokas A."/>
            <person name="Carro J."/>
            <person name="Camarero S."/>
            <person name="Ferreira P."/>
            <person name="Molpeceres G."/>
            <person name="Ruiz-Duenas F.J."/>
            <person name="Serrano A."/>
            <person name="Henrissat B."/>
            <person name="Drula E."/>
            <person name="Hughes K.W."/>
            <person name="Mata J.L."/>
            <person name="Ishikawa N.K."/>
            <person name="Vargas-Isla R."/>
            <person name="Ushijima S."/>
            <person name="Smith C.A."/>
            <person name="Ahrendt S."/>
            <person name="Andreopoulos W."/>
            <person name="He G."/>
            <person name="Labutti K."/>
            <person name="Lipzen A."/>
            <person name="Ng V."/>
            <person name="Sandor L."/>
            <person name="Barry K."/>
            <person name="Martinez A.T."/>
            <person name="Xiao Y."/>
            <person name="Gibbons J.G."/>
            <person name="Terashima K."/>
            <person name="Hibbett D.S."/>
            <person name="Grigoriev I.V."/>
        </authorList>
    </citation>
    <scope>NUCLEOTIDE SEQUENCE</scope>
    <source>
        <strain evidence="2">TFB9207</strain>
    </source>
</reference>
<evidence type="ECO:0008006" key="4">
    <source>
        <dbReference type="Google" id="ProtNLM"/>
    </source>
</evidence>
<feature type="compositionally biased region" description="Low complexity" evidence="1">
    <location>
        <begin position="263"/>
        <end position="286"/>
    </location>
</feature>
<sequence>MDHTQWIQQSLQAMIATNPQLFLQMLNSQQNPVPSSALSSNTSASISQFPMASAPNPAPLSVASPPNPAPLSVASPSMPLLATPTSIPPSATPAHVASSIAPTSSFFNRHERLAIQLLRFTGKCNINNTAKTPRLIPGQVDSADMTLCEVVFDTNNYGIAKYTITNTKKFILHTIIRSPNVSLNLNLKEKGLGSDDTVRQHHCLSKRIYGIFRADTNAYVDEGYTALDEDEIEFGCTHGDANDSDEEVGVVAQMLRDNSETLPAPRNSVSNPRNRRNSSSQNSPLSHTNILAGDMGLDEAETLWVTDWVPLQEPDEDQLFYVHDRSSLFRIVNDRIRAVTEAEPLGFVVKGENPQKMLPVYIGLVQRAVDEEDFSALLSQNRHFQLSHERSLQVLTNAHYKFSPRTATDENGFESYVTSGPGVEKEVMDLFLKAKLNSHVHDFLIQVIDEYTTLSTVPLASSADLTEAKKNELTLFGATVGLSLVHGIYPGNINPLLLVYLLNSNNLKSLTKPLVLELFPDLHRTLSHFATYHNVPVSALHDRSKSLHRSLAWTMLHNAIVGPVATDHPYFRAFAKGLSLPCKPIQFDLSKIAAFCYGGISEFVLSLLESRITGKYEALRLEYTDKTCAATRTALQDAYETVPGWSGFLFSDVFRAFLEDSGIPCPTLMAEMQGSFNDIVTLEGASEKGYRMRMFCWATTGVPHILIDGLPIEVILVDDADPMYFSIQSNREDEQARHLKHGTISFKTCTRIMQIPASYLLKLLNSSLENGSGTRYNVKDMVFHWFLVQILSNIGSYNVV</sequence>
<feature type="region of interest" description="Disordered" evidence="1">
    <location>
        <begin position="256"/>
        <end position="290"/>
    </location>
</feature>
<organism evidence="2 3">
    <name type="scientific">Lentinula raphanica</name>
    <dbReference type="NCBI Taxonomy" id="153919"/>
    <lineage>
        <taxon>Eukaryota</taxon>
        <taxon>Fungi</taxon>
        <taxon>Dikarya</taxon>
        <taxon>Basidiomycota</taxon>
        <taxon>Agaricomycotina</taxon>
        <taxon>Agaricomycetes</taxon>
        <taxon>Agaricomycetidae</taxon>
        <taxon>Agaricales</taxon>
        <taxon>Marasmiineae</taxon>
        <taxon>Omphalotaceae</taxon>
        <taxon>Lentinula</taxon>
    </lineage>
</organism>
<keyword evidence="3" id="KW-1185">Reference proteome</keyword>
<evidence type="ECO:0000313" key="2">
    <source>
        <dbReference type="EMBL" id="KAJ3834204.1"/>
    </source>
</evidence>
<dbReference type="AlphaFoldDB" id="A0AA38P0V0"/>
<evidence type="ECO:0000256" key="1">
    <source>
        <dbReference type="SAM" id="MobiDB-lite"/>
    </source>
</evidence>
<dbReference type="EMBL" id="MU806565">
    <property type="protein sequence ID" value="KAJ3834204.1"/>
    <property type="molecule type" value="Genomic_DNA"/>
</dbReference>
<name>A0AA38P0V0_9AGAR</name>
<evidence type="ECO:0000313" key="3">
    <source>
        <dbReference type="Proteomes" id="UP001163846"/>
    </source>
</evidence>
<proteinExistence type="predicted"/>